<evidence type="ECO:0000256" key="2">
    <source>
        <dbReference type="ARBA" id="ARBA00006214"/>
    </source>
</evidence>
<accession>A0A1G2F564</accession>
<proteinExistence type="inferred from homology"/>
<dbReference type="GO" id="GO:0016491">
    <property type="term" value="F:oxidoreductase activity"/>
    <property type="evidence" value="ECO:0007669"/>
    <property type="project" value="UniProtKB-KW"/>
</dbReference>
<dbReference type="GO" id="GO:0016020">
    <property type="term" value="C:membrane"/>
    <property type="evidence" value="ECO:0007669"/>
    <property type="project" value="UniProtKB-SubCell"/>
</dbReference>
<evidence type="ECO:0000256" key="3">
    <source>
        <dbReference type="ARBA" id="ARBA00022692"/>
    </source>
</evidence>
<dbReference type="InterPro" id="IPR038354">
    <property type="entry name" value="VKOR_sf"/>
</dbReference>
<keyword evidence="8" id="KW-1015">Disulfide bond</keyword>
<keyword evidence="6" id="KW-0560">Oxidoreductase</keyword>
<sequence length="153" mass="16964">MNLKTLSSKQSKQLLDWLIAAFLGFGFTGLIDSAYLTAKYYSGSPLECQILIGCDIVATSQYAEIFHAPVALLGVIYYLLIVSLIALYVKTKKENVLIGVSFLTIFGFLASLWFLYLQLFVIKALCFYCIVSAAASTALFISGIIFIRKFNAR</sequence>
<dbReference type="InterPro" id="IPR044698">
    <property type="entry name" value="VKOR/LTO1"/>
</dbReference>
<comment type="subcellular location">
    <subcellularLocation>
        <location evidence="1">Membrane</location>
        <topology evidence="1">Multi-pass membrane protein</topology>
    </subcellularLocation>
</comment>
<evidence type="ECO:0000313" key="12">
    <source>
        <dbReference type="EMBL" id="OGZ32738.1"/>
    </source>
</evidence>
<comment type="caution">
    <text evidence="12">The sequence shown here is derived from an EMBL/GenBank/DDBJ whole genome shotgun (WGS) entry which is preliminary data.</text>
</comment>
<feature type="transmembrane region" description="Helical" evidence="10">
    <location>
        <begin position="65"/>
        <end position="89"/>
    </location>
</feature>
<gene>
    <name evidence="12" type="ORF">A3H02_02035</name>
</gene>
<dbReference type="PANTHER" id="PTHR34573:SF1">
    <property type="entry name" value="VITAMIN K EPOXIDE REDUCTASE DOMAIN-CONTAINING PROTEIN"/>
    <property type="match status" value="1"/>
</dbReference>
<feature type="transmembrane region" description="Helical" evidence="10">
    <location>
        <begin position="122"/>
        <end position="147"/>
    </location>
</feature>
<feature type="transmembrane region" description="Helical" evidence="10">
    <location>
        <begin position="96"/>
        <end position="116"/>
    </location>
</feature>
<dbReference type="PANTHER" id="PTHR34573">
    <property type="entry name" value="VKC DOMAIN-CONTAINING PROTEIN"/>
    <property type="match status" value="1"/>
</dbReference>
<keyword evidence="4" id="KW-0874">Quinone</keyword>
<keyword evidence="7 10" id="KW-0472">Membrane</keyword>
<dbReference type="Gene3D" id="1.20.1440.130">
    <property type="entry name" value="VKOR domain"/>
    <property type="match status" value="1"/>
</dbReference>
<dbReference type="AlphaFoldDB" id="A0A1G2F564"/>
<keyword evidence="5 10" id="KW-1133">Transmembrane helix</keyword>
<protein>
    <recommendedName>
        <fullName evidence="11">Vitamin K epoxide reductase domain-containing protein</fullName>
    </recommendedName>
</protein>
<evidence type="ECO:0000256" key="10">
    <source>
        <dbReference type="SAM" id="Phobius"/>
    </source>
</evidence>
<dbReference type="Pfam" id="PF07884">
    <property type="entry name" value="VKOR"/>
    <property type="match status" value="1"/>
</dbReference>
<evidence type="ECO:0000256" key="6">
    <source>
        <dbReference type="ARBA" id="ARBA00023002"/>
    </source>
</evidence>
<dbReference type="GO" id="GO:0048038">
    <property type="term" value="F:quinone binding"/>
    <property type="evidence" value="ECO:0007669"/>
    <property type="project" value="UniProtKB-KW"/>
</dbReference>
<comment type="similarity">
    <text evidence="2">Belongs to the VKOR family.</text>
</comment>
<dbReference type="CDD" id="cd12916">
    <property type="entry name" value="VKOR_1"/>
    <property type="match status" value="1"/>
</dbReference>
<evidence type="ECO:0000256" key="8">
    <source>
        <dbReference type="ARBA" id="ARBA00023157"/>
    </source>
</evidence>
<dbReference type="InterPro" id="IPR012932">
    <property type="entry name" value="VKOR"/>
</dbReference>
<evidence type="ECO:0000313" key="13">
    <source>
        <dbReference type="Proteomes" id="UP000176787"/>
    </source>
</evidence>
<evidence type="ECO:0000256" key="9">
    <source>
        <dbReference type="ARBA" id="ARBA00023284"/>
    </source>
</evidence>
<feature type="domain" description="Vitamin K epoxide reductase" evidence="11">
    <location>
        <begin position="15"/>
        <end position="147"/>
    </location>
</feature>
<feature type="transmembrane region" description="Helical" evidence="10">
    <location>
        <begin position="14"/>
        <end position="36"/>
    </location>
</feature>
<dbReference type="STRING" id="1801726.A3H02_02035"/>
<name>A0A1G2F564_9BACT</name>
<organism evidence="12 13">
    <name type="scientific">Candidatus Niyogibacteria bacterium RIFCSPLOWO2_12_FULL_41_13</name>
    <dbReference type="NCBI Taxonomy" id="1801726"/>
    <lineage>
        <taxon>Bacteria</taxon>
        <taxon>Candidatus Niyogiibacteriota</taxon>
    </lineage>
</organism>
<evidence type="ECO:0000256" key="1">
    <source>
        <dbReference type="ARBA" id="ARBA00004141"/>
    </source>
</evidence>
<dbReference type="EMBL" id="MHMS01000002">
    <property type="protein sequence ID" value="OGZ32738.1"/>
    <property type="molecule type" value="Genomic_DNA"/>
</dbReference>
<evidence type="ECO:0000259" key="11">
    <source>
        <dbReference type="SMART" id="SM00756"/>
    </source>
</evidence>
<reference evidence="12 13" key="1">
    <citation type="journal article" date="2016" name="Nat. Commun.">
        <title>Thousands of microbial genomes shed light on interconnected biogeochemical processes in an aquifer system.</title>
        <authorList>
            <person name="Anantharaman K."/>
            <person name="Brown C.T."/>
            <person name="Hug L.A."/>
            <person name="Sharon I."/>
            <person name="Castelle C.J."/>
            <person name="Probst A.J."/>
            <person name="Thomas B.C."/>
            <person name="Singh A."/>
            <person name="Wilkins M.J."/>
            <person name="Karaoz U."/>
            <person name="Brodie E.L."/>
            <person name="Williams K.H."/>
            <person name="Hubbard S.S."/>
            <person name="Banfield J.F."/>
        </authorList>
    </citation>
    <scope>NUCLEOTIDE SEQUENCE [LARGE SCALE GENOMIC DNA]</scope>
</reference>
<dbReference type="SMART" id="SM00756">
    <property type="entry name" value="VKc"/>
    <property type="match status" value="1"/>
</dbReference>
<keyword evidence="9" id="KW-0676">Redox-active center</keyword>
<evidence type="ECO:0000256" key="4">
    <source>
        <dbReference type="ARBA" id="ARBA00022719"/>
    </source>
</evidence>
<keyword evidence="3 10" id="KW-0812">Transmembrane</keyword>
<evidence type="ECO:0000256" key="5">
    <source>
        <dbReference type="ARBA" id="ARBA00022989"/>
    </source>
</evidence>
<dbReference type="Proteomes" id="UP000176787">
    <property type="component" value="Unassembled WGS sequence"/>
</dbReference>
<evidence type="ECO:0000256" key="7">
    <source>
        <dbReference type="ARBA" id="ARBA00023136"/>
    </source>
</evidence>